<dbReference type="AlphaFoldDB" id="A0A0M3HF22"/>
<keyword evidence="1" id="KW-1185">Reference proteome</keyword>
<protein>
    <submittedName>
        <fullName evidence="2">Cystatin domain-containing protein</fullName>
    </submittedName>
</protein>
<proteinExistence type="predicted"/>
<evidence type="ECO:0000313" key="1">
    <source>
        <dbReference type="Proteomes" id="UP000036681"/>
    </source>
</evidence>
<dbReference type="Proteomes" id="UP000036681">
    <property type="component" value="Unplaced"/>
</dbReference>
<evidence type="ECO:0000313" key="2">
    <source>
        <dbReference type="WBParaSite" id="ALUE_0000011701-mRNA-1"/>
    </source>
</evidence>
<organism evidence="1 2">
    <name type="scientific">Ascaris lumbricoides</name>
    <name type="common">Giant roundworm</name>
    <dbReference type="NCBI Taxonomy" id="6252"/>
    <lineage>
        <taxon>Eukaryota</taxon>
        <taxon>Metazoa</taxon>
        <taxon>Ecdysozoa</taxon>
        <taxon>Nematoda</taxon>
        <taxon>Chromadorea</taxon>
        <taxon>Rhabditida</taxon>
        <taxon>Spirurina</taxon>
        <taxon>Ascaridomorpha</taxon>
        <taxon>Ascaridoidea</taxon>
        <taxon>Ascarididae</taxon>
        <taxon>Ascaris</taxon>
    </lineage>
</organism>
<name>A0A0M3HF22_ASCLU</name>
<sequence>MRRRQWSEGQQKMEFTSSHPFKYLKSGFYRVRQASFRTSVNSQCVKILQADVQLARCGLRQVESNYSCKSSSCNFASAYLLPVCKSAKSSNMVSTAFACEIRVEKGPE</sequence>
<accession>A0A0M3HF22</accession>
<reference evidence="2" key="1">
    <citation type="submission" date="2017-02" db="UniProtKB">
        <authorList>
            <consortium name="WormBaseParasite"/>
        </authorList>
    </citation>
    <scope>IDENTIFICATION</scope>
</reference>
<dbReference type="WBParaSite" id="ALUE_0000011701-mRNA-1">
    <property type="protein sequence ID" value="ALUE_0000011701-mRNA-1"/>
    <property type="gene ID" value="ALUE_0000011701"/>
</dbReference>